<keyword evidence="2" id="KW-0812">Transmembrane</keyword>
<dbReference type="SMART" id="SM00267">
    <property type="entry name" value="GGDEF"/>
    <property type="match status" value="1"/>
</dbReference>
<dbReference type="PROSITE" id="PS50883">
    <property type="entry name" value="EAL"/>
    <property type="match status" value="1"/>
</dbReference>
<feature type="compositionally biased region" description="Low complexity" evidence="1">
    <location>
        <begin position="675"/>
        <end position="695"/>
    </location>
</feature>
<dbReference type="CDD" id="cd01949">
    <property type="entry name" value="GGDEF"/>
    <property type="match status" value="1"/>
</dbReference>
<evidence type="ECO:0000256" key="2">
    <source>
        <dbReference type="SAM" id="Phobius"/>
    </source>
</evidence>
<gene>
    <name evidence="5" type="ORF">GCM10025862_27480</name>
</gene>
<feature type="transmembrane region" description="Helical" evidence="2">
    <location>
        <begin position="245"/>
        <end position="264"/>
    </location>
</feature>
<dbReference type="InterPro" id="IPR043128">
    <property type="entry name" value="Rev_trsase/Diguanyl_cyclase"/>
</dbReference>
<dbReference type="Proteomes" id="UP001157109">
    <property type="component" value="Unassembled WGS sequence"/>
</dbReference>
<feature type="domain" description="EAL" evidence="3">
    <location>
        <begin position="527"/>
        <end position="695"/>
    </location>
</feature>
<evidence type="ECO:0008006" key="7">
    <source>
        <dbReference type="Google" id="ProtNLM"/>
    </source>
</evidence>
<dbReference type="SUPFAM" id="SSF141868">
    <property type="entry name" value="EAL domain-like"/>
    <property type="match status" value="1"/>
</dbReference>
<dbReference type="EMBL" id="BSUJ01000001">
    <property type="protein sequence ID" value="GMA20727.1"/>
    <property type="molecule type" value="Genomic_DNA"/>
</dbReference>
<evidence type="ECO:0000313" key="5">
    <source>
        <dbReference type="EMBL" id="GMA20727.1"/>
    </source>
</evidence>
<dbReference type="InterPro" id="IPR052155">
    <property type="entry name" value="Biofilm_reg_signaling"/>
</dbReference>
<evidence type="ECO:0000259" key="4">
    <source>
        <dbReference type="PROSITE" id="PS50887"/>
    </source>
</evidence>
<dbReference type="InterPro" id="IPR035919">
    <property type="entry name" value="EAL_sf"/>
</dbReference>
<dbReference type="SUPFAM" id="SSF55073">
    <property type="entry name" value="Nucleotide cyclase"/>
    <property type="match status" value="1"/>
</dbReference>
<dbReference type="InterPro" id="IPR029787">
    <property type="entry name" value="Nucleotide_cyclase"/>
</dbReference>
<evidence type="ECO:0000259" key="3">
    <source>
        <dbReference type="PROSITE" id="PS50883"/>
    </source>
</evidence>
<evidence type="ECO:0000256" key="1">
    <source>
        <dbReference type="SAM" id="MobiDB-lite"/>
    </source>
</evidence>
<protein>
    <recommendedName>
        <fullName evidence="7">GGDEF domain-containing protein</fullName>
    </recommendedName>
</protein>
<proteinExistence type="predicted"/>
<name>A0ABQ6HQU0_9MICO</name>
<accession>A0ABQ6HQU0</accession>
<dbReference type="InterPro" id="IPR000160">
    <property type="entry name" value="GGDEF_dom"/>
</dbReference>
<dbReference type="Gene3D" id="3.30.70.270">
    <property type="match status" value="2"/>
</dbReference>
<evidence type="ECO:0000313" key="6">
    <source>
        <dbReference type="Proteomes" id="UP001157109"/>
    </source>
</evidence>
<feature type="region of interest" description="Disordered" evidence="1">
    <location>
        <begin position="674"/>
        <end position="695"/>
    </location>
</feature>
<dbReference type="PANTHER" id="PTHR44757">
    <property type="entry name" value="DIGUANYLATE CYCLASE DGCP"/>
    <property type="match status" value="1"/>
</dbReference>
<dbReference type="PANTHER" id="PTHR44757:SF2">
    <property type="entry name" value="BIOFILM ARCHITECTURE MAINTENANCE PROTEIN MBAA"/>
    <property type="match status" value="1"/>
</dbReference>
<organism evidence="5 6">
    <name type="scientific">Arsenicicoccus piscis</name>
    <dbReference type="NCBI Taxonomy" id="673954"/>
    <lineage>
        <taxon>Bacteria</taxon>
        <taxon>Bacillati</taxon>
        <taxon>Actinomycetota</taxon>
        <taxon>Actinomycetes</taxon>
        <taxon>Micrococcales</taxon>
        <taxon>Intrasporangiaceae</taxon>
        <taxon>Arsenicicoccus</taxon>
    </lineage>
</organism>
<feature type="transmembrane region" description="Helical" evidence="2">
    <location>
        <begin position="179"/>
        <end position="199"/>
    </location>
</feature>
<dbReference type="PROSITE" id="PS50887">
    <property type="entry name" value="GGDEF"/>
    <property type="match status" value="1"/>
</dbReference>
<dbReference type="Gene3D" id="3.30.450.20">
    <property type="entry name" value="PAS domain"/>
    <property type="match status" value="1"/>
</dbReference>
<comment type="caution">
    <text evidence="5">The sequence shown here is derived from an EMBL/GenBank/DDBJ whole genome shotgun (WGS) entry which is preliminary data.</text>
</comment>
<feature type="transmembrane region" description="Helical" evidence="2">
    <location>
        <begin position="6"/>
        <end position="26"/>
    </location>
</feature>
<sequence length="695" mass="75393">MAMSGVAAAVVLGVFVVVFVPTFLVGRRAPEVRSSFPAGLGMLVAGTVVGDGGRIWLDQTVLSLVFNRDRDPRPRARLLLDDDDVGRGAERVLADRRLSHAHRPAAGAGGAGPTDPLGTSLDIIQVSLALFVFHAVSRTLTVTLPTAGPARLVAQTVLMVRVLAWSCIAAHGMGLLPNGMTAAKVFHLLLIPTALAQLLNYRNASNRTRYYKSIETSPVLPYVLATIVVAMVATVLTFYQDAERLPVLVLAAGCAIALLVRQVVGNHRLSTMILHSREQEHYFRTLVQDSTDVIMICDDAGRLRYVSPAVENLLPAEAGVPKEGDRVNEVLGVAEDRLLASLASVRAGDQLLVEGRRGEQVLEASLTPRGDEFVLSVRDVSERDRLRERLHDMAFHDALTGLANRHRLLEEVGELLVLQATARGRGSGSVTALFIDLDRFKSINDASGHHVGDAFTVEDVAQRIHEALVEPFTADERVYQIGASIGIAQAQPGVSAEELIQRADLAMYEAKQARRPWRVYEPAMWATVQSQPEADQLIARSWGPQSAVMFVQPVVFTRTFAVHSTEALLRWRVADGVVGSPSAVLGFAQRTGRLAALTDWMLAMAVDELAERRLVDVPIAVNMPPQLLTNPATIDQLAVRCGVGRCPRRGCTWRSPRRRWSSRAPAAWTPCTGCASRDSSCTSTTSARATPRSAT</sequence>
<dbReference type="Pfam" id="PF00990">
    <property type="entry name" value="GGDEF"/>
    <property type="match status" value="2"/>
</dbReference>
<feature type="domain" description="GGDEF" evidence="4">
    <location>
        <begin position="371"/>
        <end position="522"/>
    </location>
</feature>
<keyword evidence="6" id="KW-1185">Reference proteome</keyword>
<dbReference type="Gene3D" id="3.20.20.450">
    <property type="entry name" value="EAL domain"/>
    <property type="match status" value="1"/>
</dbReference>
<keyword evidence="2" id="KW-1133">Transmembrane helix</keyword>
<reference evidence="6" key="1">
    <citation type="journal article" date="2019" name="Int. J. Syst. Evol. Microbiol.">
        <title>The Global Catalogue of Microorganisms (GCM) 10K type strain sequencing project: providing services to taxonomists for standard genome sequencing and annotation.</title>
        <authorList>
            <consortium name="The Broad Institute Genomics Platform"/>
            <consortium name="The Broad Institute Genome Sequencing Center for Infectious Disease"/>
            <person name="Wu L."/>
            <person name="Ma J."/>
        </authorList>
    </citation>
    <scope>NUCLEOTIDE SEQUENCE [LARGE SCALE GENOMIC DNA]</scope>
    <source>
        <strain evidence="6">NBRC 105830</strain>
    </source>
</reference>
<dbReference type="NCBIfam" id="TIGR00254">
    <property type="entry name" value="GGDEF"/>
    <property type="match status" value="1"/>
</dbReference>
<feature type="transmembrane region" description="Helical" evidence="2">
    <location>
        <begin position="219"/>
        <end position="239"/>
    </location>
</feature>
<keyword evidence="2" id="KW-0472">Membrane</keyword>
<dbReference type="Pfam" id="PF00563">
    <property type="entry name" value="EAL"/>
    <property type="match status" value="1"/>
</dbReference>
<dbReference type="InterPro" id="IPR001633">
    <property type="entry name" value="EAL_dom"/>
</dbReference>